<protein>
    <submittedName>
        <fullName evidence="1">11712_t:CDS:1</fullName>
    </submittedName>
</protein>
<comment type="caution">
    <text evidence="1">The sequence shown here is derived from an EMBL/GenBank/DDBJ whole genome shotgun (WGS) entry which is preliminary data.</text>
</comment>
<organism evidence="1 2">
    <name type="scientific">Gigaspora margarita</name>
    <dbReference type="NCBI Taxonomy" id="4874"/>
    <lineage>
        <taxon>Eukaryota</taxon>
        <taxon>Fungi</taxon>
        <taxon>Fungi incertae sedis</taxon>
        <taxon>Mucoromycota</taxon>
        <taxon>Glomeromycotina</taxon>
        <taxon>Glomeromycetes</taxon>
        <taxon>Diversisporales</taxon>
        <taxon>Gigasporaceae</taxon>
        <taxon>Gigaspora</taxon>
    </lineage>
</organism>
<evidence type="ECO:0000313" key="2">
    <source>
        <dbReference type="Proteomes" id="UP000789901"/>
    </source>
</evidence>
<dbReference type="Proteomes" id="UP000789901">
    <property type="component" value="Unassembled WGS sequence"/>
</dbReference>
<accession>A0ABN7XK53</accession>
<evidence type="ECO:0000313" key="1">
    <source>
        <dbReference type="EMBL" id="CAG8855634.1"/>
    </source>
</evidence>
<reference evidence="1 2" key="1">
    <citation type="submission" date="2021-06" db="EMBL/GenBank/DDBJ databases">
        <authorList>
            <person name="Kallberg Y."/>
            <person name="Tangrot J."/>
            <person name="Rosling A."/>
        </authorList>
    </citation>
    <scope>NUCLEOTIDE SEQUENCE [LARGE SCALE GENOMIC DNA]</scope>
    <source>
        <strain evidence="1 2">120-4 pot B 10/14</strain>
    </source>
</reference>
<gene>
    <name evidence="1" type="ORF">GMARGA_LOCUS44455</name>
</gene>
<feature type="non-terminal residue" evidence="1">
    <location>
        <position position="53"/>
    </location>
</feature>
<keyword evidence="2" id="KW-1185">Reference proteome</keyword>
<dbReference type="EMBL" id="CAJVQB010151518">
    <property type="protein sequence ID" value="CAG8855634.1"/>
    <property type="molecule type" value="Genomic_DNA"/>
</dbReference>
<feature type="non-terminal residue" evidence="1">
    <location>
        <position position="1"/>
    </location>
</feature>
<name>A0ABN7XK53_GIGMA</name>
<sequence>ENLGISISALTFVISEFFRIIEHYYISMANAWAKISSSNIKHEYGRFIANEAH</sequence>
<proteinExistence type="predicted"/>